<dbReference type="AlphaFoldDB" id="A0A9C7CUE5"/>
<feature type="transmembrane region" description="Helical" evidence="2">
    <location>
        <begin position="195"/>
        <end position="213"/>
    </location>
</feature>
<dbReference type="Proteomes" id="UP001211097">
    <property type="component" value="Chromosome"/>
</dbReference>
<protein>
    <recommendedName>
        <fullName evidence="4">DUF4239 domain-containing protein</fullName>
    </recommendedName>
</protein>
<accession>A0A9C7CUE5</accession>
<keyword evidence="2" id="KW-0812">Transmembrane</keyword>
<proteinExistence type="predicted"/>
<feature type="transmembrane region" description="Helical" evidence="2">
    <location>
        <begin position="12"/>
        <end position="33"/>
    </location>
</feature>
<dbReference type="EMBL" id="AP026973">
    <property type="protein sequence ID" value="BDT77844.1"/>
    <property type="molecule type" value="Genomic_DNA"/>
</dbReference>
<dbReference type="RefSeq" id="WP_068320929.1">
    <property type="nucleotide sequence ID" value="NZ_AP026973.1"/>
</dbReference>
<feature type="transmembrane region" description="Helical" evidence="2">
    <location>
        <begin position="53"/>
        <end position="70"/>
    </location>
</feature>
<keyword evidence="2" id="KW-0472">Membrane</keyword>
<feature type="coiled-coil region" evidence="1">
    <location>
        <begin position="126"/>
        <end position="153"/>
    </location>
</feature>
<reference evidence="3" key="1">
    <citation type="submission" date="2022-11" db="EMBL/GenBank/DDBJ databases">
        <title>Complete Genome Sequences of three Polynucleobacter sp. Subcluster PnecC Strains KF022, KF023, and KF032 Isolated from a Shallow Eutrophic Lake in Japan.</title>
        <authorList>
            <person name="Ogata Y."/>
            <person name="Watanabe K."/>
            <person name="Takemine S."/>
            <person name="Shindo C."/>
            <person name="Kurokawa R."/>
            <person name="Suda W."/>
        </authorList>
    </citation>
    <scope>NUCLEOTIDE SEQUENCE</scope>
    <source>
        <strain evidence="3">KF023</strain>
    </source>
</reference>
<name>A0A9C7CUE5_9BURK</name>
<dbReference type="KEGG" id="pyt:PKF023_16470"/>
<evidence type="ECO:0000313" key="3">
    <source>
        <dbReference type="EMBL" id="BDT77844.1"/>
    </source>
</evidence>
<feature type="transmembrane region" description="Helical" evidence="2">
    <location>
        <begin position="219"/>
        <end position="237"/>
    </location>
</feature>
<dbReference type="OrthoDB" id="9126812at2"/>
<evidence type="ECO:0008006" key="4">
    <source>
        <dbReference type="Google" id="ProtNLM"/>
    </source>
</evidence>
<evidence type="ECO:0000256" key="2">
    <source>
        <dbReference type="SAM" id="Phobius"/>
    </source>
</evidence>
<sequence length="263" mass="30064">MPNFVENHLNIVQYAPIIFFTSILIFLLMGWLYGRYRTRTTEHVVVRDSLATAIFGLSALVLGFTFANATDHYDKRMSLIRDQAHSLKQVYQSSNYLNPTDRVAVQNTLKQILKQRISKYENIKKMDDLDANNNVLTQSLNTLNEEVNKAISRAPVSTKDLADNILRPQLTHLLDTFQEGILNGKHHPPAIIDRFLFALLSIGALLSGYSMAIKKEEDWFLTALYLGLMGFALYVIFSLEFPHQLQDANLLNADFLKLQKAWQ</sequence>
<keyword evidence="1" id="KW-0175">Coiled coil</keyword>
<gene>
    <name evidence="3" type="ORF">PKF023_16470</name>
</gene>
<keyword evidence="2" id="KW-1133">Transmembrane helix</keyword>
<evidence type="ECO:0000256" key="1">
    <source>
        <dbReference type="SAM" id="Coils"/>
    </source>
</evidence>
<organism evidence="3">
    <name type="scientific">Polynucleobacter yangtzensis</name>
    <dbReference type="NCBI Taxonomy" id="1743159"/>
    <lineage>
        <taxon>Bacteria</taxon>
        <taxon>Pseudomonadati</taxon>
        <taxon>Pseudomonadota</taxon>
        <taxon>Betaproteobacteria</taxon>
        <taxon>Burkholderiales</taxon>
        <taxon>Burkholderiaceae</taxon>
        <taxon>Polynucleobacter</taxon>
    </lineage>
</organism>